<keyword evidence="5 7" id="KW-0456">Lyase</keyword>
<reference evidence="9 10" key="1">
    <citation type="submission" date="2018-11" db="EMBL/GenBank/DDBJ databases">
        <title>Complete genome sequencing of the Actinobacteria Serinibacter sp. K3-2.</title>
        <authorList>
            <person name="Rakitin A.L."/>
            <person name="Beletsky A.V."/>
            <person name="Mardanov A.V."/>
            <person name="Ravin N.V."/>
            <person name="Gromova A.S."/>
            <person name="Filippova S.N."/>
            <person name="Gal'Chenko V.F."/>
        </authorList>
    </citation>
    <scope>NUCLEOTIDE SEQUENCE [LARGE SCALE GENOMIC DNA]</scope>
    <source>
        <strain evidence="9 10">K3-2</strain>
    </source>
</reference>
<dbReference type="RefSeq" id="WP_135850285.1">
    <property type="nucleotide sequence ID" value="NZ_RHPJ01000003.1"/>
</dbReference>
<organism evidence="9 10">
    <name type="scientific">Serinibacter arcticus</name>
    <dbReference type="NCBI Taxonomy" id="1655435"/>
    <lineage>
        <taxon>Bacteria</taxon>
        <taxon>Bacillati</taxon>
        <taxon>Actinomycetota</taxon>
        <taxon>Actinomycetes</taxon>
        <taxon>Micrococcales</taxon>
        <taxon>Beutenbergiaceae</taxon>
        <taxon>Serinibacter</taxon>
    </lineage>
</organism>
<feature type="site" description="Important for catalytic activity" evidence="7">
    <location>
        <position position="264"/>
    </location>
</feature>
<comment type="catalytic activity">
    <reaction evidence="7">
        <text>a peptidoglycan chain = a peptidoglycan chain with N-acetyl-1,6-anhydromuramyl-[peptide] at the reducing end + a peptidoglycan chain with N-acetylglucosamine at the non-reducing end.</text>
        <dbReference type="EC" id="4.2.2.29"/>
    </reaction>
</comment>
<dbReference type="EC" id="4.2.2.29" evidence="7"/>
<evidence type="ECO:0000313" key="9">
    <source>
        <dbReference type="EMBL" id="TGO04734.1"/>
    </source>
</evidence>
<feature type="compositionally biased region" description="Basic and acidic residues" evidence="8">
    <location>
        <begin position="9"/>
        <end position="19"/>
    </location>
</feature>
<dbReference type="Gene3D" id="3.30.1490.480">
    <property type="entry name" value="Endolytic murein transglycosylase"/>
    <property type="match status" value="1"/>
</dbReference>
<keyword evidence="4 7" id="KW-0472">Membrane</keyword>
<comment type="function">
    <text evidence="7">Functions as a peptidoglycan terminase that cleaves nascent peptidoglycan strands endolytically to terminate their elongation.</text>
</comment>
<name>A0A4Z1DYQ7_9MICO</name>
<dbReference type="PANTHER" id="PTHR30518">
    <property type="entry name" value="ENDOLYTIC MUREIN TRANSGLYCOSYLASE"/>
    <property type="match status" value="1"/>
</dbReference>
<dbReference type="OrthoDB" id="9814591at2"/>
<evidence type="ECO:0000313" key="10">
    <source>
        <dbReference type="Proteomes" id="UP000297318"/>
    </source>
</evidence>
<keyword evidence="2 7" id="KW-0812">Transmembrane</keyword>
<accession>A0A4Z1DYQ7</accession>
<feature type="region of interest" description="Disordered" evidence="8">
    <location>
        <begin position="1"/>
        <end position="32"/>
    </location>
</feature>
<keyword evidence="10" id="KW-1185">Reference proteome</keyword>
<sequence length="398" mass="42660">MTDLFGDDSDTRTVEPDGRRPRRGPAPATGAKRRRRSLASFLVMVVILGGLAVLAVRVIPPLFDDGSPTVSAVTDYPGPGQGSVVVEIPAGSSGTQIGQILQQAGVVATVDAFTSAHTANVNATAIQPGAYDLPQGMRASDAVTALLDPNRRADTRVTLPEGRRSDELYQRIADALGVSVEEVDAAAHDYAALGIEGPPNTNPEALDPMEGFFYPGTYVVPPDGGPTDVLKQAYDRSIAELDSFGVAPEDRVRVLTEASIAMRESRAETYGQVVRVIDNRLLPENLSSFPTLGMDSTLRYAWDRQNPGVPLPDNEHNTSTDPYNTRFHPGLPPSPIGAVDAIAMQAAVEPTEGPWLYFVTVNLCTGETKFTDSPAEFTVIRDEFRAWYGPYVDGGSQC</sequence>
<comment type="caution">
    <text evidence="9">The sequence shown here is derived from an EMBL/GenBank/DDBJ whole genome shotgun (WGS) entry which is preliminary data.</text>
</comment>
<dbReference type="GO" id="GO:0008932">
    <property type="term" value="F:lytic endotransglycosylase activity"/>
    <property type="evidence" value="ECO:0007669"/>
    <property type="project" value="UniProtKB-UniRule"/>
</dbReference>
<dbReference type="Proteomes" id="UP000297318">
    <property type="component" value="Unassembled WGS sequence"/>
</dbReference>
<dbReference type="HAMAP" id="MF_02065">
    <property type="entry name" value="MltG"/>
    <property type="match status" value="1"/>
</dbReference>
<keyword evidence="1 7" id="KW-1003">Cell membrane</keyword>
<dbReference type="Pfam" id="PF02618">
    <property type="entry name" value="YceG"/>
    <property type="match status" value="1"/>
</dbReference>
<comment type="subcellular location">
    <subcellularLocation>
        <location evidence="7">Cell membrane</location>
        <topology evidence="7">Single-pass membrane protein</topology>
    </subcellularLocation>
</comment>
<dbReference type="GO" id="GO:0005886">
    <property type="term" value="C:plasma membrane"/>
    <property type="evidence" value="ECO:0007669"/>
    <property type="project" value="UniProtKB-SubCell"/>
</dbReference>
<dbReference type="EMBL" id="RHPJ01000003">
    <property type="protein sequence ID" value="TGO04734.1"/>
    <property type="molecule type" value="Genomic_DNA"/>
</dbReference>
<keyword evidence="3 7" id="KW-1133">Transmembrane helix</keyword>
<evidence type="ECO:0000256" key="7">
    <source>
        <dbReference type="HAMAP-Rule" id="MF_02065"/>
    </source>
</evidence>
<dbReference type="GO" id="GO:0009252">
    <property type="term" value="P:peptidoglycan biosynthetic process"/>
    <property type="evidence" value="ECO:0007669"/>
    <property type="project" value="UniProtKB-UniRule"/>
</dbReference>
<gene>
    <name evidence="7" type="primary">mltG</name>
    <name evidence="9" type="ORF">SERN_2327</name>
</gene>
<keyword evidence="6 7" id="KW-0961">Cell wall biogenesis/degradation</keyword>
<evidence type="ECO:0000256" key="1">
    <source>
        <dbReference type="ARBA" id="ARBA00022475"/>
    </source>
</evidence>
<evidence type="ECO:0000256" key="2">
    <source>
        <dbReference type="ARBA" id="ARBA00022692"/>
    </source>
</evidence>
<protein>
    <recommendedName>
        <fullName evidence="7">Endolytic murein transglycosylase</fullName>
        <ecNumber evidence="7">4.2.2.29</ecNumber>
    </recommendedName>
    <alternativeName>
        <fullName evidence="7">Peptidoglycan lytic transglycosylase</fullName>
    </alternativeName>
    <alternativeName>
        <fullName evidence="7">Peptidoglycan polymerization terminase</fullName>
    </alternativeName>
</protein>
<dbReference type="GO" id="GO:0071555">
    <property type="term" value="P:cell wall organization"/>
    <property type="evidence" value="ECO:0007669"/>
    <property type="project" value="UniProtKB-KW"/>
</dbReference>
<proteinExistence type="inferred from homology"/>
<dbReference type="PANTHER" id="PTHR30518:SF2">
    <property type="entry name" value="ENDOLYTIC MUREIN TRANSGLYCOSYLASE"/>
    <property type="match status" value="1"/>
</dbReference>
<evidence type="ECO:0000256" key="4">
    <source>
        <dbReference type="ARBA" id="ARBA00023136"/>
    </source>
</evidence>
<dbReference type="AlphaFoldDB" id="A0A4Z1DYQ7"/>
<evidence type="ECO:0000256" key="8">
    <source>
        <dbReference type="SAM" id="MobiDB-lite"/>
    </source>
</evidence>
<feature type="transmembrane region" description="Helical" evidence="7">
    <location>
        <begin position="38"/>
        <end position="59"/>
    </location>
</feature>
<comment type="similarity">
    <text evidence="7">Belongs to the transglycosylase MltG family.</text>
</comment>
<evidence type="ECO:0000256" key="6">
    <source>
        <dbReference type="ARBA" id="ARBA00023316"/>
    </source>
</evidence>
<evidence type="ECO:0000256" key="3">
    <source>
        <dbReference type="ARBA" id="ARBA00022989"/>
    </source>
</evidence>
<evidence type="ECO:0000256" key="5">
    <source>
        <dbReference type="ARBA" id="ARBA00023239"/>
    </source>
</evidence>
<dbReference type="InterPro" id="IPR003770">
    <property type="entry name" value="MLTG-like"/>
</dbReference>